<dbReference type="EMBL" id="LT934112">
    <property type="protein sequence ID" value="VAH14761.1"/>
    <property type="molecule type" value="Genomic_DNA"/>
</dbReference>
<proteinExistence type="predicted"/>
<keyword evidence="2" id="KW-0328">Glycosyltransferase</keyword>
<dbReference type="GO" id="GO:0030244">
    <property type="term" value="P:cellulose biosynthetic process"/>
    <property type="evidence" value="ECO:0007669"/>
    <property type="project" value="InterPro"/>
</dbReference>
<dbReference type="FunFam" id="3.90.550.10:FF:000027">
    <property type="entry name" value="Cellulose synthase-like protein D4"/>
    <property type="match status" value="1"/>
</dbReference>
<evidence type="ECO:0000256" key="10">
    <source>
        <dbReference type="PIRSR" id="PIRSR605150-2"/>
    </source>
</evidence>
<evidence type="ECO:0000256" key="5">
    <source>
        <dbReference type="ARBA" id="ARBA00022989"/>
    </source>
</evidence>
<evidence type="ECO:0000256" key="11">
    <source>
        <dbReference type="PIRSR" id="PIRSR605150-3"/>
    </source>
</evidence>
<keyword evidence="5 13" id="KW-1133">Transmembrane helix</keyword>
<keyword evidence="4 13" id="KW-0812">Transmembrane</keyword>
<organism evidence="14 15">
    <name type="scientific">Triticum turgidum subsp. durum</name>
    <name type="common">Durum wheat</name>
    <name type="synonym">Triticum durum</name>
    <dbReference type="NCBI Taxonomy" id="4567"/>
    <lineage>
        <taxon>Eukaryota</taxon>
        <taxon>Viridiplantae</taxon>
        <taxon>Streptophyta</taxon>
        <taxon>Embryophyta</taxon>
        <taxon>Tracheophyta</taxon>
        <taxon>Spermatophyta</taxon>
        <taxon>Magnoliopsida</taxon>
        <taxon>Liliopsida</taxon>
        <taxon>Poales</taxon>
        <taxon>Poaceae</taxon>
        <taxon>BOP clade</taxon>
        <taxon>Pooideae</taxon>
        <taxon>Triticodae</taxon>
        <taxon>Triticeae</taxon>
        <taxon>Triticinae</taxon>
        <taxon>Triticum</taxon>
    </lineage>
</organism>
<evidence type="ECO:0000256" key="3">
    <source>
        <dbReference type="ARBA" id="ARBA00022679"/>
    </source>
</evidence>
<feature type="region of interest" description="Disordered" evidence="12">
    <location>
        <begin position="715"/>
        <end position="738"/>
    </location>
</feature>
<evidence type="ECO:0000256" key="6">
    <source>
        <dbReference type="ARBA" id="ARBA00023034"/>
    </source>
</evidence>
<evidence type="ECO:0000256" key="8">
    <source>
        <dbReference type="ARBA" id="ARBA00023316"/>
    </source>
</evidence>
<dbReference type="Gramene" id="TRITD1Bv1G053440.1">
    <property type="protein sequence ID" value="TRITD1Bv1G053440.1"/>
    <property type="gene ID" value="TRITD1Bv1G053440"/>
</dbReference>
<evidence type="ECO:0000256" key="7">
    <source>
        <dbReference type="ARBA" id="ARBA00023136"/>
    </source>
</evidence>
<feature type="transmembrane region" description="Helical" evidence="13">
    <location>
        <begin position="68"/>
        <end position="86"/>
    </location>
</feature>
<dbReference type="Gene3D" id="3.90.550.10">
    <property type="entry name" value="Spore Coat Polysaccharide Biosynthesis Protein SpsA, Chain A"/>
    <property type="match status" value="1"/>
</dbReference>
<name>A0A9R0V768_TRITD</name>
<feature type="active site" evidence="9">
    <location>
        <position position="559"/>
    </location>
</feature>
<feature type="transmembrane region" description="Helical" evidence="13">
    <location>
        <begin position="98"/>
        <end position="116"/>
    </location>
</feature>
<feature type="binding site" evidence="11">
    <location>
        <position position="394"/>
    </location>
    <ligand>
        <name>Mn(2+)</name>
        <dbReference type="ChEBI" id="CHEBI:29035"/>
    </ligand>
</feature>
<dbReference type="InterPro" id="IPR005150">
    <property type="entry name" value="Cellulose_synth"/>
</dbReference>
<evidence type="ECO:0000256" key="13">
    <source>
        <dbReference type="SAM" id="Phobius"/>
    </source>
</evidence>
<protein>
    <submittedName>
        <fullName evidence="14">Uncharacterized protein</fullName>
    </submittedName>
</protein>
<evidence type="ECO:0000313" key="14">
    <source>
        <dbReference type="EMBL" id="VAH14761.1"/>
    </source>
</evidence>
<dbReference type="AlphaFoldDB" id="A0A9R0V768"/>
<evidence type="ECO:0000256" key="1">
    <source>
        <dbReference type="ARBA" id="ARBA00004653"/>
    </source>
</evidence>
<dbReference type="GO" id="GO:0071555">
    <property type="term" value="P:cell wall organization"/>
    <property type="evidence" value="ECO:0007669"/>
    <property type="project" value="UniProtKB-KW"/>
</dbReference>
<dbReference type="Pfam" id="PF03552">
    <property type="entry name" value="Cellulose_synt"/>
    <property type="match status" value="2"/>
</dbReference>
<evidence type="ECO:0000256" key="2">
    <source>
        <dbReference type="ARBA" id="ARBA00022676"/>
    </source>
</evidence>
<dbReference type="SUPFAM" id="SSF53448">
    <property type="entry name" value="Nucleotide-diphospho-sugar transferases"/>
    <property type="match status" value="1"/>
</dbReference>
<feature type="binding site" evidence="10">
    <location>
        <position position="369"/>
    </location>
    <ligand>
        <name>UDP-alpha-D-glucose</name>
        <dbReference type="ChEBI" id="CHEBI:58885"/>
    </ligand>
</feature>
<keyword evidence="7 13" id="KW-0472">Membrane</keyword>
<dbReference type="GO" id="GO:0000139">
    <property type="term" value="C:Golgi membrane"/>
    <property type="evidence" value="ECO:0007669"/>
    <property type="project" value="UniProtKB-SubCell"/>
</dbReference>
<dbReference type="GO" id="GO:0071669">
    <property type="term" value="P:plant-type cell wall organization or biogenesis"/>
    <property type="evidence" value="ECO:0007669"/>
    <property type="project" value="UniProtKB-ARBA"/>
</dbReference>
<sequence length="840" mass="93426">MASPAAGGGGRLADPLLATDVVVGPKDKYWVPADEREILASHRSGAGGDDGRAPLLYRTFRVKGPLINLYRLLTLVRVIVVILFFTWRMRHRDSDAMWLWWISVVGDLWFGVTWLLNQITKLRPRKCVPSISVLREQLDQPDGGSDLPLLDVFINTVDPVDEPMLYTMNSILSILATDYPVDKYATYFSDDGGSLVHYEGLQLAAEFAASWVPFCRKHCVEPRAPESYFWAKMRGEYAGSAPKEFLDDHRRMRAAYEEFKVRLDGLSAAIEQRSEACNRANGKEEGADATWMADGSTQWQGTWIKPAKGHRKGHHPAILQVMLDQPSKDPELGMAASSGHPLDLSAVDARLPMLVYIAREKRPGYDHQKKAGAMNVQLRVSALLSNAPFIINFDGDHYVNNSQAFRAAMCFMLDPRDGADTAFVQFPQRFDDVDPTDRYCNHNRMFFDATLLGLNGIQGPSFVGTGCMFRRVALYSADPPRWRPDDAKEAKASRYRPNMFGKSTSFINSVPAAANQERSVPSPATVGEAELADAMTCAYEDGTEWGNDVGWVYNIATEDVVTGFRLHRTGWRSTYCAMEPDAFRGTAPINLTERLYQILRWSGGSLEMFFSRFCPLLAGRRLHPMQRIAYINMTTYPAHRHGGDQVGRPHAARLVPQRAVLHHRHHRRVPYGDAAHHPQVPRHQGGVLQADGQEAHERHEGEARGALRRAVGAVAGAHGGGDGRERGRHRRGGGQGDRWAVVGRAGRRGGQRARLQRVDAAAALPVRARDNGALEQEAIHPVHCAGHRGRCHRVRVRRARRLPTVLAFGNKASLNFALISNAAKPVRAVSQNTHSLNCSM</sequence>
<evidence type="ECO:0000256" key="9">
    <source>
        <dbReference type="PIRSR" id="PIRSR605150-1"/>
    </source>
</evidence>
<comment type="subcellular location">
    <subcellularLocation>
        <location evidence="1">Golgi apparatus membrane</location>
        <topology evidence="1">Multi-pass membrane protein</topology>
    </subcellularLocation>
</comment>
<dbReference type="PANTHER" id="PTHR13301">
    <property type="entry name" value="X-BOX TRANSCRIPTION FACTOR-RELATED"/>
    <property type="match status" value="1"/>
</dbReference>
<feature type="binding site" evidence="11">
    <location>
        <position position="370"/>
    </location>
    <ligand>
        <name>Mn(2+)</name>
        <dbReference type="ChEBI" id="CHEBI:29035"/>
    </ligand>
</feature>
<dbReference type="InterPro" id="IPR029044">
    <property type="entry name" value="Nucleotide-diphossugar_trans"/>
</dbReference>
<evidence type="ECO:0000256" key="12">
    <source>
        <dbReference type="SAM" id="MobiDB-lite"/>
    </source>
</evidence>
<reference evidence="14 15" key="1">
    <citation type="submission" date="2017-09" db="EMBL/GenBank/DDBJ databases">
        <authorList>
            <consortium name="International Durum Wheat Genome Sequencing Consortium (IDWGSC)"/>
            <person name="Milanesi L."/>
        </authorList>
    </citation>
    <scope>NUCLEOTIDE SEQUENCE [LARGE SCALE GENOMIC DNA]</scope>
    <source>
        <strain evidence="15">cv. Svevo</strain>
    </source>
</reference>
<evidence type="ECO:0000256" key="4">
    <source>
        <dbReference type="ARBA" id="ARBA00022692"/>
    </source>
</evidence>
<dbReference type="GO" id="GO:0016760">
    <property type="term" value="F:cellulose synthase (UDP-forming) activity"/>
    <property type="evidence" value="ECO:0007669"/>
    <property type="project" value="InterPro"/>
</dbReference>
<gene>
    <name evidence="14" type="ORF">TRITD_1Bv1G053440</name>
</gene>
<keyword evidence="3" id="KW-0808">Transferase</keyword>
<accession>A0A9R0V768</accession>
<feature type="binding site" evidence="10">
    <location>
        <position position="191"/>
    </location>
    <ligand>
        <name>UDP-alpha-D-glucose</name>
        <dbReference type="ChEBI" id="CHEBI:58885"/>
    </ligand>
</feature>
<feature type="active site" evidence="9">
    <location>
        <position position="191"/>
    </location>
</feature>
<keyword evidence="6" id="KW-0333">Golgi apparatus</keyword>
<evidence type="ECO:0000313" key="15">
    <source>
        <dbReference type="Proteomes" id="UP000324705"/>
    </source>
</evidence>
<feature type="binding site" evidence="10">
    <location>
        <position position="162"/>
    </location>
    <ligand>
        <name>UDP-alpha-D-glucose</name>
        <dbReference type="ChEBI" id="CHEBI:58885"/>
    </ligand>
</feature>
<keyword evidence="15" id="KW-1185">Reference proteome</keyword>
<dbReference type="Proteomes" id="UP000324705">
    <property type="component" value="Chromosome 1B"/>
</dbReference>
<keyword evidence="8" id="KW-0961">Cell wall biogenesis/degradation</keyword>